<feature type="domain" description="HTH LytTR-type" evidence="7">
    <location>
        <begin position="828"/>
        <end position="919"/>
    </location>
</feature>
<name>A0ABS8WEA5_9GAMM</name>
<feature type="domain" description="GH18" evidence="8">
    <location>
        <begin position="25"/>
        <end position="416"/>
    </location>
</feature>
<dbReference type="InterPro" id="IPR050314">
    <property type="entry name" value="Glycosyl_Hydrlase_18"/>
</dbReference>
<dbReference type="InterPro" id="IPR036890">
    <property type="entry name" value="HATPase_C_sf"/>
</dbReference>
<comment type="catalytic activity">
    <reaction evidence="1">
        <text>Random endo-hydrolysis of N-acetyl-beta-D-glucosaminide (1-&gt;4)-beta-linkages in chitin and chitodextrins.</text>
        <dbReference type="EC" id="3.2.1.14"/>
    </reaction>
</comment>
<dbReference type="PROSITE" id="PS51257">
    <property type="entry name" value="PROKAR_LIPOPROTEIN"/>
    <property type="match status" value="1"/>
</dbReference>
<dbReference type="Proteomes" id="UP001201273">
    <property type="component" value="Unassembled WGS sequence"/>
</dbReference>
<dbReference type="Gene3D" id="3.30.565.10">
    <property type="entry name" value="Histidine kinase-like ATPase, C-terminal domain"/>
    <property type="match status" value="1"/>
</dbReference>
<keyword evidence="10" id="KW-1185">Reference proteome</keyword>
<keyword evidence="5" id="KW-0624">Polysaccharide degradation</keyword>
<dbReference type="EC" id="3.2.1.14" evidence="2"/>
<evidence type="ECO:0000259" key="7">
    <source>
        <dbReference type="PROSITE" id="PS50930"/>
    </source>
</evidence>
<dbReference type="Pfam" id="PF00704">
    <property type="entry name" value="Glyco_hydro_18"/>
    <property type="match status" value="1"/>
</dbReference>
<gene>
    <name evidence="9" type="ORF">K6Y31_17545</name>
</gene>
<dbReference type="EMBL" id="JAIMJA010000021">
    <property type="protein sequence ID" value="MCE2596595.1"/>
    <property type="molecule type" value="Genomic_DNA"/>
</dbReference>
<feature type="signal peptide" evidence="6">
    <location>
        <begin position="1"/>
        <end position="21"/>
    </location>
</feature>
<evidence type="ECO:0000313" key="9">
    <source>
        <dbReference type="EMBL" id="MCE2596595.1"/>
    </source>
</evidence>
<protein>
    <recommendedName>
        <fullName evidence="2">chitinase</fullName>
        <ecNumber evidence="2">3.2.1.14</ecNumber>
    </recommendedName>
</protein>
<dbReference type="PANTHER" id="PTHR11177:SF317">
    <property type="entry name" value="CHITINASE 12-RELATED"/>
    <property type="match status" value="1"/>
</dbReference>
<dbReference type="Gene3D" id="2.40.50.1020">
    <property type="entry name" value="LytTr DNA-binding domain"/>
    <property type="match status" value="1"/>
</dbReference>
<evidence type="ECO:0000256" key="6">
    <source>
        <dbReference type="SAM" id="SignalP"/>
    </source>
</evidence>
<evidence type="ECO:0000256" key="5">
    <source>
        <dbReference type="ARBA" id="ARBA00023326"/>
    </source>
</evidence>
<dbReference type="PANTHER" id="PTHR11177">
    <property type="entry name" value="CHITINASE"/>
    <property type="match status" value="1"/>
</dbReference>
<organism evidence="9 10">
    <name type="scientific">Motilimonas cestriensis</name>
    <dbReference type="NCBI Taxonomy" id="2742685"/>
    <lineage>
        <taxon>Bacteria</taxon>
        <taxon>Pseudomonadati</taxon>
        <taxon>Pseudomonadota</taxon>
        <taxon>Gammaproteobacteria</taxon>
        <taxon>Alteromonadales</taxon>
        <taxon>Alteromonadales genera incertae sedis</taxon>
        <taxon>Motilimonas</taxon>
    </lineage>
</organism>
<dbReference type="SMART" id="SM00850">
    <property type="entry name" value="LytTR"/>
    <property type="match status" value="1"/>
</dbReference>
<accession>A0ABS8WEA5</accession>
<dbReference type="InterPro" id="IPR029070">
    <property type="entry name" value="Chitinase_insertion_sf"/>
</dbReference>
<dbReference type="InterPro" id="IPR007492">
    <property type="entry name" value="LytTR_DNA-bd_dom"/>
</dbReference>
<dbReference type="SUPFAM" id="SSF55874">
    <property type="entry name" value="ATPase domain of HSP90 chaperone/DNA topoisomerase II/histidine kinase"/>
    <property type="match status" value="1"/>
</dbReference>
<keyword evidence="6" id="KW-0732">Signal</keyword>
<dbReference type="RefSeq" id="WP_233054230.1">
    <property type="nucleotide sequence ID" value="NZ_JAIMJA010000021.1"/>
</dbReference>
<evidence type="ECO:0000256" key="3">
    <source>
        <dbReference type="ARBA" id="ARBA00023012"/>
    </source>
</evidence>
<proteinExistence type="predicted"/>
<keyword evidence="3" id="KW-0902">Two-component regulatory system</keyword>
<keyword evidence="9" id="KW-0238">DNA-binding</keyword>
<evidence type="ECO:0000313" key="10">
    <source>
        <dbReference type="Proteomes" id="UP001201273"/>
    </source>
</evidence>
<dbReference type="Gene3D" id="3.20.20.80">
    <property type="entry name" value="Glycosidases"/>
    <property type="match status" value="1"/>
</dbReference>
<evidence type="ECO:0000259" key="8">
    <source>
        <dbReference type="PROSITE" id="PS51910"/>
    </source>
</evidence>
<reference evidence="9 10" key="1">
    <citation type="journal article" date="2022" name="Environ. Microbiol. Rep.">
        <title>Eco-phylogenetic analyses reveal divergent evolution of vitamin B12 metabolism in the marine bacterial family 'Psychromonadaceae'.</title>
        <authorList>
            <person name="Jin X."/>
            <person name="Yang Y."/>
            <person name="Cao H."/>
            <person name="Gao B."/>
            <person name="Zhao Z."/>
        </authorList>
    </citation>
    <scope>NUCLEOTIDE SEQUENCE [LARGE SCALE GENOMIC DNA]</scope>
    <source>
        <strain evidence="9 10">MKS20</strain>
    </source>
</reference>
<dbReference type="PROSITE" id="PS51910">
    <property type="entry name" value="GH18_2"/>
    <property type="match status" value="1"/>
</dbReference>
<sequence>MRSLWIIFIVVGNLLLSCAQAAEPKAIMAYYKQWGIYSPNYHIKDIPGAQITHLVYQSAKFDAEGNIEIGDEYADLNLQYPDADESLPFSGNFGQMVSLKKRHPHIKTIISIGGWGRSEHYSNIAADSELRRDFAKSATDFMKRYQFDGIEIDWNFPVHTQRAKQHGLAADKKNFTLLLQELNEQLYLAGQKDRRKYLLMSTISAAIGYEQNWEVKEASRYLDLISLSTAYMHGYWEEAKIANHITPLYLSESTQQRLAKLNTEANSVDLAVRNVLNEGAPAEKIVVNIASFATAWDQVPSDDKGLYTPAGDVSWGSWDTTSSGRTGLYNRGHLVGFLDNPKYQKGWDNSAKSSWIYNPEKNGGHFVSYESQESLAEKITYIEQLDLAGIAIRQVHNDLKGKDSLIRQTYAAIYPWQAILFQTKLFYTNYKSRILLTAAFSLLMILLLIRIKYRHYKEEEADIKDREQYLQLKSQLQQLNTPLQGIAALSQRIKQHQGLLADESQAKLQQIGQTGLEINHLIHSLLHDTTLSHNPRTAELEPVNFKEILNVSLNILSPYIKSKNVSVTAKALTDDLCVIADPVYLQKLLITLVSWAVDNCDKGKSVIFDAKVNQGYYQISMLTEGAPPLVSPAQMPNISLIKQCVSAICAEITFDASATQHSCYLSLQSAAATAALPQQKVKILPADPHKTEIQHKNQLEAANERLQTLQAFSSQACKLRDINELIKEAFEVFIHDPKQPTVRVYQGDSVIHSNEGQGTEHEDSVTIAHPDLGEFSFELYSKEPLTEEDVYYFHSLVTQIQMVRRQLHEITKEPQLLSELYDIASRKDKILYIKAEKGYSGIYLPNTEDAIYLTLRLKTIKLYFDDDVLLQIHRSWLINPKKVTKVHQLTKLKYEVEIDGQRLPIARPYIPVLKLHFPHWFI</sequence>
<evidence type="ECO:0000256" key="4">
    <source>
        <dbReference type="ARBA" id="ARBA00023024"/>
    </source>
</evidence>
<dbReference type="SUPFAM" id="SSF51445">
    <property type="entry name" value="(Trans)glycosidases"/>
    <property type="match status" value="1"/>
</dbReference>
<evidence type="ECO:0000256" key="2">
    <source>
        <dbReference type="ARBA" id="ARBA00012729"/>
    </source>
</evidence>
<dbReference type="InterPro" id="IPR001223">
    <property type="entry name" value="Glyco_hydro18_cat"/>
</dbReference>
<dbReference type="Pfam" id="PF04397">
    <property type="entry name" value="LytTR"/>
    <property type="match status" value="1"/>
</dbReference>
<keyword evidence="4" id="KW-0146">Chitin degradation</keyword>
<dbReference type="InterPro" id="IPR011583">
    <property type="entry name" value="Chitinase_II/V-like_cat"/>
</dbReference>
<keyword evidence="5" id="KW-0119">Carbohydrate metabolism</keyword>
<feature type="chain" id="PRO_5045720836" description="chitinase" evidence="6">
    <location>
        <begin position="22"/>
        <end position="922"/>
    </location>
</feature>
<dbReference type="InterPro" id="IPR017853">
    <property type="entry name" value="GH"/>
</dbReference>
<dbReference type="Gene3D" id="3.10.50.10">
    <property type="match status" value="1"/>
</dbReference>
<dbReference type="PROSITE" id="PS50930">
    <property type="entry name" value="HTH_LYTTR"/>
    <property type="match status" value="1"/>
</dbReference>
<evidence type="ECO:0000256" key="1">
    <source>
        <dbReference type="ARBA" id="ARBA00000822"/>
    </source>
</evidence>
<dbReference type="SMART" id="SM00636">
    <property type="entry name" value="Glyco_18"/>
    <property type="match status" value="1"/>
</dbReference>
<comment type="caution">
    <text evidence="9">The sequence shown here is derived from an EMBL/GenBank/DDBJ whole genome shotgun (WGS) entry which is preliminary data.</text>
</comment>
<dbReference type="GO" id="GO:0003677">
    <property type="term" value="F:DNA binding"/>
    <property type="evidence" value="ECO:0007669"/>
    <property type="project" value="UniProtKB-KW"/>
</dbReference>